<evidence type="ECO:0000313" key="2">
    <source>
        <dbReference type="Proteomes" id="UP001595613"/>
    </source>
</evidence>
<evidence type="ECO:0000313" key="1">
    <source>
        <dbReference type="EMBL" id="MFC3703212.1"/>
    </source>
</evidence>
<reference evidence="2" key="1">
    <citation type="journal article" date="2019" name="Int. J. Syst. Evol. Microbiol.">
        <title>The Global Catalogue of Microorganisms (GCM) 10K type strain sequencing project: providing services to taxonomists for standard genome sequencing and annotation.</title>
        <authorList>
            <consortium name="The Broad Institute Genomics Platform"/>
            <consortium name="The Broad Institute Genome Sequencing Center for Infectious Disease"/>
            <person name="Wu L."/>
            <person name="Ma J."/>
        </authorList>
    </citation>
    <scope>NUCLEOTIDE SEQUENCE [LARGE SCALE GENOMIC DNA]</scope>
    <source>
        <strain evidence="2">KCTC 42281</strain>
    </source>
</reference>
<accession>A0ABV7WVE7</accession>
<dbReference type="Pfam" id="PF00494">
    <property type="entry name" value="SQS_PSY"/>
    <property type="match status" value="1"/>
</dbReference>
<keyword evidence="2" id="KW-1185">Reference proteome</keyword>
<dbReference type="SUPFAM" id="SSF48576">
    <property type="entry name" value="Terpenoid synthases"/>
    <property type="match status" value="1"/>
</dbReference>
<dbReference type="Proteomes" id="UP001595613">
    <property type="component" value="Unassembled WGS sequence"/>
</dbReference>
<dbReference type="RefSeq" id="WP_380093872.1">
    <property type="nucleotide sequence ID" value="NZ_JBHRYD010000001.1"/>
</dbReference>
<dbReference type="PANTHER" id="PTHR31480">
    <property type="entry name" value="BIFUNCTIONAL LYCOPENE CYCLASE/PHYTOENE SYNTHASE"/>
    <property type="match status" value="1"/>
</dbReference>
<organism evidence="1 2">
    <name type="scientific">Devosia honganensis</name>
    <dbReference type="NCBI Taxonomy" id="1610527"/>
    <lineage>
        <taxon>Bacteria</taxon>
        <taxon>Pseudomonadati</taxon>
        <taxon>Pseudomonadota</taxon>
        <taxon>Alphaproteobacteria</taxon>
        <taxon>Hyphomicrobiales</taxon>
        <taxon>Devosiaceae</taxon>
        <taxon>Devosia</taxon>
    </lineage>
</organism>
<dbReference type="InterPro" id="IPR002060">
    <property type="entry name" value="Squ/phyt_synthse"/>
</dbReference>
<proteinExistence type="predicted"/>
<dbReference type="Gene3D" id="1.10.600.10">
    <property type="entry name" value="Farnesyl Diphosphate Synthase"/>
    <property type="match status" value="1"/>
</dbReference>
<sequence>MTGQDDTDFAARTLRELDRDRYLATLVLPAAHRPAISALLAFNAEVAAIRERVSGPQPGEIRLQWWNDALAGDGHGEVRQNPVAAALLDAIERHGLPAGTLQRLLGARRFDLYDDPMPDLPTFEGYAGETASTLFQLSAMILNHGEPVEPGDAAGHLGVAQAMIGHLRALGHVSSQGRIMLPWSILEANGVRESELFTGRDSEGLHAALGQIAELAGEHLDKARTAIAALPSGLRPAFAAIAVLERQLADWRQKTGSPFAPPPGDPDWRKITRLAWWTWRNR</sequence>
<dbReference type="InterPro" id="IPR008949">
    <property type="entry name" value="Isoprenoid_synthase_dom_sf"/>
</dbReference>
<comment type="caution">
    <text evidence="1">The sequence shown here is derived from an EMBL/GenBank/DDBJ whole genome shotgun (WGS) entry which is preliminary data.</text>
</comment>
<protein>
    <submittedName>
        <fullName evidence="1">Phytoene/squalene synthase family protein</fullName>
    </submittedName>
</protein>
<name>A0ABV7WVE7_9HYPH</name>
<gene>
    <name evidence="1" type="ORF">ACFOOL_00405</name>
</gene>
<dbReference type="EMBL" id="JBHRYD010000001">
    <property type="protein sequence ID" value="MFC3703212.1"/>
    <property type="molecule type" value="Genomic_DNA"/>
</dbReference>